<keyword evidence="1" id="KW-1133">Transmembrane helix</keyword>
<organism evidence="2 3">
    <name type="scientific">Kwoniella heveanensis BCC8398</name>
    <dbReference type="NCBI Taxonomy" id="1296120"/>
    <lineage>
        <taxon>Eukaryota</taxon>
        <taxon>Fungi</taxon>
        <taxon>Dikarya</taxon>
        <taxon>Basidiomycota</taxon>
        <taxon>Agaricomycotina</taxon>
        <taxon>Tremellomycetes</taxon>
        <taxon>Tremellales</taxon>
        <taxon>Cryptococcaceae</taxon>
        <taxon>Kwoniella</taxon>
    </lineage>
</organism>
<feature type="transmembrane region" description="Helical" evidence="1">
    <location>
        <begin position="70"/>
        <end position="91"/>
    </location>
</feature>
<evidence type="ECO:0000256" key="1">
    <source>
        <dbReference type="SAM" id="Phobius"/>
    </source>
</evidence>
<evidence type="ECO:0000313" key="2">
    <source>
        <dbReference type="EMBL" id="OCF32051.1"/>
    </source>
</evidence>
<proteinExistence type="predicted"/>
<dbReference type="OrthoDB" id="2213137at2759"/>
<keyword evidence="1" id="KW-0472">Membrane</keyword>
<reference evidence="2 3" key="1">
    <citation type="submission" date="2013-07" db="EMBL/GenBank/DDBJ databases">
        <title>The Genome Sequence of Cryptococcus heveanensis BCC8398.</title>
        <authorList>
            <consortium name="The Broad Institute Genome Sequencing Platform"/>
            <person name="Cuomo C."/>
            <person name="Litvintseva A."/>
            <person name="Chen Y."/>
            <person name="Heitman J."/>
            <person name="Sun S."/>
            <person name="Springer D."/>
            <person name="Dromer F."/>
            <person name="Young S.K."/>
            <person name="Zeng Q."/>
            <person name="Gargeya S."/>
            <person name="Fitzgerald M."/>
            <person name="Abouelleil A."/>
            <person name="Alvarado L."/>
            <person name="Berlin A.M."/>
            <person name="Chapman S.B."/>
            <person name="Dewar J."/>
            <person name="Goldberg J."/>
            <person name="Griggs A."/>
            <person name="Gujja S."/>
            <person name="Hansen M."/>
            <person name="Howarth C."/>
            <person name="Imamovic A."/>
            <person name="Larimer J."/>
            <person name="McCowan C."/>
            <person name="Murphy C."/>
            <person name="Pearson M."/>
            <person name="Priest M."/>
            <person name="Roberts A."/>
            <person name="Saif S."/>
            <person name="Shea T."/>
            <person name="Sykes S."/>
            <person name="Wortman J."/>
            <person name="Nusbaum C."/>
            <person name="Birren B."/>
        </authorList>
    </citation>
    <scope>NUCLEOTIDE SEQUENCE [LARGE SCALE GENOMIC DNA]</scope>
    <source>
        <strain evidence="2 3">BCC8398</strain>
    </source>
</reference>
<gene>
    <name evidence="2" type="ORF">I316_06207</name>
</gene>
<dbReference type="EMBL" id="KV700130">
    <property type="protein sequence ID" value="OCF32051.1"/>
    <property type="molecule type" value="Genomic_DNA"/>
</dbReference>
<reference evidence="3" key="2">
    <citation type="submission" date="2013-12" db="EMBL/GenBank/DDBJ databases">
        <title>Evolution of pathogenesis and genome organization in the Tremellales.</title>
        <authorList>
            <person name="Cuomo C."/>
            <person name="Litvintseva A."/>
            <person name="Heitman J."/>
            <person name="Chen Y."/>
            <person name="Sun S."/>
            <person name="Springer D."/>
            <person name="Dromer F."/>
            <person name="Young S."/>
            <person name="Zeng Q."/>
            <person name="Chapman S."/>
            <person name="Gujja S."/>
            <person name="Saif S."/>
            <person name="Birren B."/>
        </authorList>
    </citation>
    <scope>NUCLEOTIDE SEQUENCE [LARGE SCALE GENOMIC DNA]</scope>
    <source>
        <strain evidence="3">BCC8398</strain>
    </source>
</reference>
<evidence type="ECO:0000313" key="3">
    <source>
        <dbReference type="Proteomes" id="UP000092666"/>
    </source>
</evidence>
<keyword evidence="1" id="KW-0812">Transmembrane</keyword>
<dbReference type="Proteomes" id="UP000092666">
    <property type="component" value="Unassembled WGS sequence"/>
</dbReference>
<protein>
    <submittedName>
        <fullName evidence="2">Uncharacterized protein</fullName>
    </submittedName>
</protein>
<accession>A0A1B9GM44</accession>
<keyword evidence="3" id="KW-1185">Reference proteome</keyword>
<sequence length="93" mass="9872">MTRRYPRLTLTFVGLHIIPAEDDASATALVFSLFAFTRGCGNMSSGPVSDALLKYDVLNGGFGAYGYKNYGILLIYTAVTILAGGGAGLLFKE</sequence>
<dbReference type="AlphaFoldDB" id="A0A1B9GM44"/>
<name>A0A1B9GM44_9TREE</name>